<dbReference type="InterPro" id="IPR002013">
    <property type="entry name" value="SAC_dom"/>
</dbReference>
<evidence type="ECO:0000256" key="7">
    <source>
        <dbReference type="SAM" id="Phobius"/>
    </source>
</evidence>
<gene>
    <name evidence="9" type="ORF">SNE40_012847</name>
</gene>
<feature type="transmembrane region" description="Helical" evidence="7">
    <location>
        <begin position="523"/>
        <end position="545"/>
    </location>
</feature>
<dbReference type="PANTHER" id="PTHR45662">
    <property type="entry name" value="PHOSPHATIDYLINOSITIDE PHOSPHATASE SAC1"/>
    <property type="match status" value="1"/>
</dbReference>
<accession>A0AAN8PSU9</accession>
<proteinExistence type="predicted"/>
<dbReference type="EMBL" id="JAZGQO010000009">
    <property type="protein sequence ID" value="KAK6178001.1"/>
    <property type="molecule type" value="Genomic_DNA"/>
</dbReference>
<keyword evidence="7" id="KW-0812">Transmembrane</keyword>
<dbReference type="Proteomes" id="UP001347796">
    <property type="component" value="Unassembled WGS sequence"/>
</dbReference>
<evidence type="ECO:0000256" key="6">
    <source>
        <dbReference type="ARBA" id="ARBA00041911"/>
    </source>
</evidence>
<reference evidence="9 10" key="1">
    <citation type="submission" date="2024-01" db="EMBL/GenBank/DDBJ databases">
        <title>The genome of the rayed Mediterranean limpet Patella caerulea (Linnaeus, 1758).</title>
        <authorList>
            <person name="Anh-Thu Weber A."/>
            <person name="Halstead-Nussloch G."/>
        </authorList>
    </citation>
    <scope>NUCLEOTIDE SEQUENCE [LARGE SCALE GENOMIC DNA]</scope>
    <source>
        <strain evidence="9">AATW-2023a</strain>
        <tissue evidence="9">Whole specimen</tissue>
    </source>
</reference>
<dbReference type="GO" id="GO:0043812">
    <property type="term" value="F:phosphatidylinositol-4-phosphate phosphatase activity"/>
    <property type="evidence" value="ECO:0007669"/>
    <property type="project" value="TreeGrafter"/>
</dbReference>
<dbReference type="GO" id="GO:0005783">
    <property type="term" value="C:endoplasmic reticulum"/>
    <property type="evidence" value="ECO:0007669"/>
    <property type="project" value="TreeGrafter"/>
</dbReference>
<dbReference type="PANTHER" id="PTHR45662:SF2">
    <property type="entry name" value="PHOSPHATIDYLINOSITOL-3-PHOSPHATASE SAC1"/>
    <property type="match status" value="1"/>
</dbReference>
<keyword evidence="7" id="KW-0472">Membrane</keyword>
<evidence type="ECO:0000256" key="5">
    <source>
        <dbReference type="ARBA" id="ARBA00041396"/>
    </source>
</evidence>
<dbReference type="PROSITE" id="PS50275">
    <property type="entry name" value="SAC"/>
    <property type="match status" value="1"/>
</dbReference>
<protein>
    <recommendedName>
        <fullName evidence="4">Phosphatidylinositol-3-phosphatase SAC1</fullName>
        <ecNumber evidence="1">3.1.3.64</ecNumber>
    </recommendedName>
    <alternativeName>
        <fullName evidence="6">Phosphatidylinositol-4-phosphate phosphatase</fullName>
    </alternativeName>
    <alternativeName>
        <fullName evidence="5">Suppressor of actin mutations 1-like protein</fullName>
    </alternativeName>
</protein>
<evidence type="ECO:0000259" key="8">
    <source>
        <dbReference type="PROSITE" id="PS50275"/>
    </source>
</evidence>
<evidence type="ECO:0000256" key="3">
    <source>
        <dbReference type="ARBA" id="ARBA00036807"/>
    </source>
</evidence>
<keyword evidence="7" id="KW-1133">Transmembrane helix</keyword>
<dbReference type="AlphaFoldDB" id="A0AAN8PSU9"/>
<evidence type="ECO:0000313" key="9">
    <source>
        <dbReference type="EMBL" id="KAK6178001.1"/>
    </source>
</evidence>
<sequence length="590" mass="67912">MAVYETLKLHITSDKFIIEPVDSSNDELLVIDRVSQEIALQGNKGQIPASAITRTIYGILGIIRLIAGPYLVVITKKKKVGEINGNTIWQILDTEMHSYKRSTTHLTEGQISDNKLYISMVESVLKTEYYYFSSSFDLTHSSQRLYNTSPDFSSMGLLERADQRFVWNGHILRELAQQPELSRYCLPVLHGFISIKSSELNNKRFDYIVISRRCIYRAGTRFYMRGLDQQGQVANFVETEQLVLYDGQRCSFVQTRGSIPLFWFQRPNLKRMPLPSISSTSNHMDGFQRHFDDQVYNYGKQVIINLVNQSGYEHLMEKAFSQTVVNSQNNSIRYESFDFHNQCKKMRWDRLSILIDRLENDRRQFGYFMVQKDGKIACQQTGVFRTNCMDCLDRTNVVQSMLAREILQEQLQRLGILAVGEKIEIGCNFDLIFKNLWADNADYLSKQYAGTGALKTDFTRTGKRTKMGLLMDGWNSAVRYFKNNFADGFRQDAIDLFLGNYIVEENEGITQNSPLRGERDWKVISLPIICMVAMAMCLICILLPSEHFSEQLMYLAFWGGSAVFSLVAMFVYGQDFVDLPKLAQAKVKVE</sequence>
<dbReference type="GO" id="GO:0004438">
    <property type="term" value="F:phosphatidylinositol-3-phosphate phosphatase activity"/>
    <property type="evidence" value="ECO:0007669"/>
    <property type="project" value="UniProtKB-EC"/>
</dbReference>
<dbReference type="EC" id="3.1.3.64" evidence="1"/>
<comment type="catalytic activity">
    <reaction evidence="2">
        <text>a 1,2-diacyl-sn-glycero-3-phospho-(1D-myo-inositol-3-phosphate) + H2O = a 1,2-diacyl-sn-glycero-3-phospho-(1D-myo-inositol) + phosphate</text>
        <dbReference type="Rhea" id="RHEA:12316"/>
        <dbReference type="ChEBI" id="CHEBI:15377"/>
        <dbReference type="ChEBI" id="CHEBI:43474"/>
        <dbReference type="ChEBI" id="CHEBI:57880"/>
        <dbReference type="ChEBI" id="CHEBI:58088"/>
        <dbReference type="EC" id="3.1.3.64"/>
    </reaction>
    <physiologicalReaction direction="left-to-right" evidence="2">
        <dbReference type="Rhea" id="RHEA:12317"/>
    </physiologicalReaction>
</comment>
<feature type="domain" description="SAC" evidence="8">
    <location>
        <begin position="121"/>
        <end position="450"/>
    </location>
</feature>
<comment type="caution">
    <text evidence="9">The sequence shown here is derived from an EMBL/GenBank/DDBJ whole genome shotgun (WGS) entry which is preliminary data.</text>
</comment>
<evidence type="ECO:0000256" key="2">
    <source>
        <dbReference type="ARBA" id="ARBA00036631"/>
    </source>
</evidence>
<name>A0AAN8PSU9_PATCE</name>
<comment type="catalytic activity">
    <reaction evidence="3">
        <text>a 1,2-diacyl-sn-glycero-3-phospho-(1D-myo-inositol 4-phosphate) + H2O = a 1,2-diacyl-sn-glycero-3-phospho-(1D-myo-inositol) + phosphate</text>
        <dbReference type="Rhea" id="RHEA:55652"/>
        <dbReference type="ChEBI" id="CHEBI:15377"/>
        <dbReference type="ChEBI" id="CHEBI:43474"/>
        <dbReference type="ChEBI" id="CHEBI:57880"/>
        <dbReference type="ChEBI" id="CHEBI:58178"/>
    </reaction>
    <physiologicalReaction direction="left-to-right" evidence="3">
        <dbReference type="Rhea" id="RHEA:55653"/>
    </physiologicalReaction>
</comment>
<feature type="transmembrane region" description="Helical" evidence="7">
    <location>
        <begin position="551"/>
        <end position="572"/>
    </location>
</feature>
<dbReference type="Pfam" id="PF02383">
    <property type="entry name" value="Syja_N"/>
    <property type="match status" value="1"/>
</dbReference>
<keyword evidence="10" id="KW-1185">Reference proteome</keyword>
<evidence type="ECO:0000313" key="10">
    <source>
        <dbReference type="Proteomes" id="UP001347796"/>
    </source>
</evidence>
<evidence type="ECO:0000256" key="1">
    <source>
        <dbReference type="ARBA" id="ARBA00013038"/>
    </source>
</evidence>
<organism evidence="9 10">
    <name type="scientific">Patella caerulea</name>
    <name type="common">Rayed Mediterranean limpet</name>
    <dbReference type="NCBI Taxonomy" id="87958"/>
    <lineage>
        <taxon>Eukaryota</taxon>
        <taxon>Metazoa</taxon>
        <taxon>Spiralia</taxon>
        <taxon>Lophotrochozoa</taxon>
        <taxon>Mollusca</taxon>
        <taxon>Gastropoda</taxon>
        <taxon>Patellogastropoda</taxon>
        <taxon>Patelloidea</taxon>
        <taxon>Patellidae</taxon>
        <taxon>Patella</taxon>
    </lineage>
</organism>
<dbReference type="GO" id="GO:0046856">
    <property type="term" value="P:phosphatidylinositol dephosphorylation"/>
    <property type="evidence" value="ECO:0007669"/>
    <property type="project" value="TreeGrafter"/>
</dbReference>
<evidence type="ECO:0000256" key="4">
    <source>
        <dbReference type="ARBA" id="ARBA00040795"/>
    </source>
</evidence>